<evidence type="ECO:0008006" key="4">
    <source>
        <dbReference type="Google" id="ProtNLM"/>
    </source>
</evidence>
<protein>
    <recommendedName>
        <fullName evidence="4">Tc1-like transposase DDE domain-containing protein</fullName>
    </recommendedName>
</protein>
<evidence type="ECO:0000313" key="3">
    <source>
        <dbReference type="Proteomes" id="UP000285060"/>
    </source>
</evidence>
<name>A0A418AGQ5_9STRA</name>
<proteinExistence type="predicted"/>
<feature type="compositionally biased region" description="Low complexity" evidence="1">
    <location>
        <begin position="279"/>
        <end position="292"/>
    </location>
</feature>
<dbReference type="PANTHER" id="PTHR33939:SF1">
    <property type="entry name" value="DUF4371 DOMAIN-CONTAINING PROTEIN"/>
    <property type="match status" value="1"/>
</dbReference>
<feature type="compositionally biased region" description="Polar residues" evidence="1">
    <location>
        <begin position="267"/>
        <end position="278"/>
    </location>
</feature>
<comment type="caution">
    <text evidence="2">The sequence shown here is derived from an EMBL/GenBank/DDBJ whole genome shotgun (WGS) entry which is preliminary data.</text>
</comment>
<dbReference type="GO" id="GO:0003676">
    <property type="term" value="F:nucleic acid binding"/>
    <property type="evidence" value="ECO:0007669"/>
    <property type="project" value="InterPro"/>
</dbReference>
<sequence length="292" mass="32746">MTRAHEEARDAYVHLMVPTVTIAPRRPAVYLDENLFNHHNARHADSLHDPTDDTMTKHKHKGRRYCFIAGILDGGSDVSGLDIFVCGKKNGKTVKDYHLMFNHDYFVDCFDKLLDKVEELGWASAVFVMDNAQYHKGKPKSTSKGTWKNSALYEAFVQYQLQDVSPTDLKSTIWKTLKRHLDEHVPPVVVSMPRSRGHHVVYAAPGFSKLQPTEMVWANVKGKSVRAFHELDSGVICNTIKTSTENLLALHQALRAAEDVEPICYDQANNSDTPLNEDSSSSSESSSCESEG</sequence>
<feature type="region of interest" description="Disordered" evidence="1">
    <location>
        <begin position="266"/>
        <end position="292"/>
    </location>
</feature>
<dbReference type="Gene3D" id="3.30.420.10">
    <property type="entry name" value="Ribonuclease H-like superfamily/Ribonuclease H"/>
    <property type="match status" value="1"/>
</dbReference>
<dbReference type="PANTHER" id="PTHR33939">
    <property type="entry name" value="PROTEIN CBG22215"/>
    <property type="match status" value="1"/>
</dbReference>
<gene>
    <name evidence="2" type="ORF">DYB32_010208</name>
</gene>
<evidence type="ECO:0000313" key="2">
    <source>
        <dbReference type="EMBL" id="RHY19580.1"/>
    </source>
</evidence>
<reference evidence="2 3" key="1">
    <citation type="submission" date="2018-08" db="EMBL/GenBank/DDBJ databases">
        <title>Aphanomyces genome sequencing and annotation.</title>
        <authorList>
            <person name="Minardi D."/>
            <person name="Oidtmann B."/>
            <person name="Van Der Giezen M."/>
            <person name="Studholme D.J."/>
        </authorList>
    </citation>
    <scope>NUCLEOTIDE SEQUENCE [LARGE SCALE GENOMIC DNA]</scope>
    <source>
        <strain evidence="2 3">NJM0002</strain>
    </source>
</reference>
<organism evidence="2 3">
    <name type="scientific">Aphanomyces invadans</name>
    <dbReference type="NCBI Taxonomy" id="157072"/>
    <lineage>
        <taxon>Eukaryota</taxon>
        <taxon>Sar</taxon>
        <taxon>Stramenopiles</taxon>
        <taxon>Oomycota</taxon>
        <taxon>Saprolegniomycetes</taxon>
        <taxon>Saprolegniales</taxon>
        <taxon>Verrucalvaceae</taxon>
        <taxon>Aphanomyces</taxon>
    </lineage>
</organism>
<accession>A0A418AGQ5</accession>
<dbReference type="Proteomes" id="UP000285060">
    <property type="component" value="Unassembled WGS sequence"/>
</dbReference>
<dbReference type="InterPro" id="IPR036397">
    <property type="entry name" value="RNaseH_sf"/>
</dbReference>
<dbReference type="AlphaFoldDB" id="A0A418AGQ5"/>
<dbReference type="EMBL" id="QUSY01002878">
    <property type="protein sequence ID" value="RHY19580.1"/>
    <property type="molecule type" value="Genomic_DNA"/>
</dbReference>
<dbReference type="VEuPathDB" id="FungiDB:H310_11756"/>
<evidence type="ECO:0000256" key="1">
    <source>
        <dbReference type="SAM" id="MobiDB-lite"/>
    </source>
</evidence>
<keyword evidence="3" id="KW-1185">Reference proteome</keyword>